<dbReference type="Gene3D" id="3.30.420.10">
    <property type="entry name" value="Ribonuclease H-like superfamily/Ribonuclease H"/>
    <property type="match status" value="2"/>
</dbReference>
<comment type="caution">
    <text evidence="1">The sequence shown here is derived from an EMBL/GenBank/DDBJ whole genome shotgun (WGS) entry which is preliminary data.</text>
</comment>
<dbReference type="PANTHER" id="PTHR46060">
    <property type="entry name" value="MARINER MOS1 TRANSPOSASE-LIKE PROTEIN"/>
    <property type="match status" value="1"/>
</dbReference>
<sequence length="175" mass="20728">MRMGLALQHLFRYQEYPAFVKRIVTGDETWCHHYEPETKRDTMQWKHASLPPPKKFRAVKSIKNKRPGLLTEGVVVLHDNTRPHVSRVTQMELGKFKWETLDHLPYSLDMSPCDFHVFGPLKKHLKGKRFNSDDVLKDTVKDWASSQPQEFWEQGILRLVHQWDRWAQAYGVSFK</sequence>
<dbReference type="AlphaFoldDB" id="A0A8X6V2E6"/>
<dbReference type="EMBL" id="BMAU01021157">
    <property type="protein sequence ID" value="GFX92657.1"/>
    <property type="molecule type" value="Genomic_DNA"/>
</dbReference>
<organism evidence="1 2">
    <name type="scientific">Trichonephila clavipes</name>
    <name type="common">Golden silk orbweaver</name>
    <name type="synonym">Nephila clavipes</name>
    <dbReference type="NCBI Taxonomy" id="2585209"/>
    <lineage>
        <taxon>Eukaryota</taxon>
        <taxon>Metazoa</taxon>
        <taxon>Ecdysozoa</taxon>
        <taxon>Arthropoda</taxon>
        <taxon>Chelicerata</taxon>
        <taxon>Arachnida</taxon>
        <taxon>Araneae</taxon>
        <taxon>Araneomorphae</taxon>
        <taxon>Entelegynae</taxon>
        <taxon>Araneoidea</taxon>
        <taxon>Nephilidae</taxon>
        <taxon>Trichonephila</taxon>
    </lineage>
</organism>
<evidence type="ECO:0000313" key="2">
    <source>
        <dbReference type="Proteomes" id="UP000887159"/>
    </source>
</evidence>
<reference evidence="1" key="1">
    <citation type="submission" date="2020-08" db="EMBL/GenBank/DDBJ databases">
        <title>Multicomponent nature underlies the extraordinary mechanical properties of spider dragline silk.</title>
        <authorList>
            <person name="Kono N."/>
            <person name="Nakamura H."/>
            <person name="Mori M."/>
            <person name="Yoshida Y."/>
            <person name="Ohtoshi R."/>
            <person name="Malay A.D."/>
            <person name="Moran D.A.P."/>
            <person name="Tomita M."/>
            <person name="Numata K."/>
            <person name="Arakawa K."/>
        </authorList>
    </citation>
    <scope>NUCLEOTIDE SEQUENCE</scope>
</reference>
<accession>A0A8X6V2E6</accession>
<dbReference type="PANTHER" id="PTHR46060:SF1">
    <property type="entry name" value="MARINER MOS1 TRANSPOSASE-LIKE PROTEIN"/>
    <property type="match status" value="1"/>
</dbReference>
<evidence type="ECO:0000313" key="1">
    <source>
        <dbReference type="EMBL" id="GFX92657.1"/>
    </source>
</evidence>
<dbReference type="InterPro" id="IPR036397">
    <property type="entry name" value="RNaseH_sf"/>
</dbReference>
<gene>
    <name evidence="1" type="primary">SETMAR</name>
    <name evidence="1" type="ORF">TNCV_4087621</name>
</gene>
<dbReference type="GO" id="GO:0003676">
    <property type="term" value="F:nucleic acid binding"/>
    <property type="evidence" value="ECO:0007669"/>
    <property type="project" value="InterPro"/>
</dbReference>
<name>A0A8X6V2E6_TRICX</name>
<protein>
    <submittedName>
        <fullName evidence="1">Histone-lysine N-methyltransferase SETMAR</fullName>
    </submittedName>
</protein>
<dbReference type="Proteomes" id="UP000887159">
    <property type="component" value="Unassembled WGS sequence"/>
</dbReference>
<dbReference type="InterPro" id="IPR052709">
    <property type="entry name" value="Transposase-MT_Hybrid"/>
</dbReference>
<keyword evidence="2" id="KW-1185">Reference proteome</keyword>
<proteinExistence type="predicted"/>